<keyword evidence="1" id="KW-0472">Membrane</keyword>
<organism evidence="2 3">
    <name type="scientific">Undibacterium aquatile</name>
    <dbReference type="NCBI Taxonomy" id="1537398"/>
    <lineage>
        <taxon>Bacteria</taxon>
        <taxon>Pseudomonadati</taxon>
        <taxon>Pseudomonadota</taxon>
        <taxon>Betaproteobacteria</taxon>
        <taxon>Burkholderiales</taxon>
        <taxon>Oxalobacteraceae</taxon>
        <taxon>Undibacterium</taxon>
    </lineage>
</organism>
<dbReference type="RefSeq" id="WP_186884124.1">
    <property type="nucleotide sequence ID" value="NZ_JACOFT010000001.1"/>
</dbReference>
<evidence type="ECO:0000313" key="3">
    <source>
        <dbReference type="Proteomes" id="UP000637632"/>
    </source>
</evidence>
<keyword evidence="1" id="KW-1133">Transmembrane helix</keyword>
<evidence type="ECO:0000313" key="2">
    <source>
        <dbReference type="EMBL" id="MBC3809880.1"/>
    </source>
</evidence>
<dbReference type="Proteomes" id="UP000637632">
    <property type="component" value="Unassembled WGS sequence"/>
</dbReference>
<feature type="transmembrane region" description="Helical" evidence="1">
    <location>
        <begin position="20"/>
        <end position="44"/>
    </location>
</feature>
<protein>
    <submittedName>
        <fullName evidence="2">Uncharacterized protein</fullName>
    </submittedName>
</protein>
<reference evidence="2 3" key="1">
    <citation type="submission" date="2020-08" db="EMBL/GenBank/DDBJ databases">
        <title>Novel species isolated from subtropical streams in China.</title>
        <authorList>
            <person name="Lu H."/>
        </authorList>
    </citation>
    <scope>NUCLEOTIDE SEQUENCE [LARGE SCALE GENOMIC DNA]</scope>
    <source>
        <strain evidence="2 3">CCTCC AB 2015119</strain>
    </source>
</reference>
<gene>
    <name evidence="2" type="ORF">H8K26_00375</name>
</gene>
<accession>A0ABR6XAL1</accession>
<sequence>MTFLNIAFPATSALPVAEVAISALVAAARPLIGLSILTTMLLVFKPLITGMLRALKLAVFPNKTREEKSAMRNLRSMLAVRNIANELDSTSPNMAAELRALAARG</sequence>
<keyword evidence="3" id="KW-1185">Reference proteome</keyword>
<name>A0ABR6XAL1_9BURK</name>
<comment type="caution">
    <text evidence="2">The sequence shown here is derived from an EMBL/GenBank/DDBJ whole genome shotgun (WGS) entry which is preliminary data.</text>
</comment>
<keyword evidence="1" id="KW-0812">Transmembrane</keyword>
<dbReference type="EMBL" id="JACOFT010000001">
    <property type="protein sequence ID" value="MBC3809880.1"/>
    <property type="molecule type" value="Genomic_DNA"/>
</dbReference>
<evidence type="ECO:0000256" key="1">
    <source>
        <dbReference type="SAM" id="Phobius"/>
    </source>
</evidence>
<proteinExistence type="predicted"/>